<organism evidence="2 3">
    <name type="scientific">Actinomadura gamaensis</name>
    <dbReference type="NCBI Taxonomy" id="1763541"/>
    <lineage>
        <taxon>Bacteria</taxon>
        <taxon>Bacillati</taxon>
        <taxon>Actinomycetota</taxon>
        <taxon>Actinomycetes</taxon>
        <taxon>Streptosporangiales</taxon>
        <taxon>Thermomonosporaceae</taxon>
        <taxon>Actinomadura</taxon>
    </lineage>
</organism>
<accession>A0ABV9TR82</accession>
<dbReference type="RefSeq" id="WP_378252185.1">
    <property type="nucleotide sequence ID" value="NZ_JBHSIT010000001.1"/>
</dbReference>
<gene>
    <name evidence="2" type="ORF">ACFPCY_04090</name>
</gene>
<evidence type="ECO:0000256" key="1">
    <source>
        <dbReference type="SAM" id="MobiDB-lite"/>
    </source>
</evidence>
<dbReference type="EMBL" id="JBHSIT010000001">
    <property type="protein sequence ID" value="MFC4906489.1"/>
    <property type="molecule type" value="Genomic_DNA"/>
</dbReference>
<protein>
    <submittedName>
        <fullName evidence="2">Uncharacterized protein</fullName>
    </submittedName>
</protein>
<name>A0ABV9TR82_9ACTN</name>
<dbReference type="Proteomes" id="UP001595872">
    <property type="component" value="Unassembled WGS sequence"/>
</dbReference>
<feature type="compositionally biased region" description="Acidic residues" evidence="1">
    <location>
        <begin position="53"/>
        <end position="73"/>
    </location>
</feature>
<reference evidence="3" key="1">
    <citation type="journal article" date="2019" name="Int. J. Syst. Evol. Microbiol.">
        <title>The Global Catalogue of Microorganisms (GCM) 10K type strain sequencing project: providing services to taxonomists for standard genome sequencing and annotation.</title>
        <authorList>
            <consortium name="The Broad Institute Genomics Platform"/>
            <consortium name="The Broad Institute Genome Sequencing Center for Infectious Disease"/>
            <person name="Wu L."/>
            <person name="Ma J."/>
        </authorList>
    </citation>
    <scope>NUCLEOTIDE SEQUENCE [LARGE SCALE GENOMIC DNA]</scope>
    <source>
        <strain evidence="3">KLKA75</strain>
    </source>
</reference>
<evidence type="ECO:0000313" key="3">
    <source>
        <dbReference type="Proteomes" id="UP001595872"/>
    </source>
</evidence>
<comment type="caution">
    <text evidence="2">The sequence shown here is derived from an EMBL/GenBank/DDBJ whole genome shotgun (WGS) entry which is preliminary data.</text>
</comment>
<proteinExistence type="predicted"/>
<feature type="compositionally biased region" description="Basic and acidic residues" evidence="1">
    <location>
        <begin position="1"/>
        <end position="22"/>
    </location>
</feature>
<evidence type="ECO:0000313" key="2">
    <source>
        <dbReference type="EMBL" id="MFC4906489.1"/>
    </source>
</evidence>
<keyword evidence="3" id="KW-1185">Reference proteome</keyword>
<sequence length="139" mass="15196">MGEEKAPSEGRARTEDQPRSEDGAQAADTTPAGETSQGRVPPQGEKRPADENPGGEDSGDEDFGDEKPGDEDSGGEKELKIYSKRTRTADGRTYYDNVRAESLEDAYRRYGSSAFENAQIDIVLADPWDIDMGERGLSY</sequence>
<feature type="region of interest" description="Disordered" evidence="1">
    <location>
        <begin position="1"/>
        <end position="92"/>
    </location>
</feature>